<evidence type="ECO:0000256" key="5">
    <source>
        <dbReference type="ARBA" id="ARBA00010617"/>
    </source>
</evidence>
<comment type="similarity">
    <text evidence="4">Belongs to the glycosyl hydrolase 29 family.</text>
</comment>
<dbReference type="EC" id="3.2.1.51" evidence="6"/>
<dbReference type="VEuPathDB" id="FungiDB:MPH_11107"/>
<dbReference type="Proteomes" id="UP000007129">
    <property type="component" value="Unassembled WGS sequence"/>
</dbReference>
<dbReference type="GO" id="GO:1902181">
    <property type="term" value="P:verruculogen biosynthetic process"/>
    <property type="evidence" value="ECO:0007669"/>
    <property type="project" value="UniProtKB-ARBA"/>
</dbReference>
<evidence type="ECO:0000256" key="18">
    <source>
        <dbReference type="PIRSR" id="PIRSR602401-1"/>
    </source>
</evidence>
<dbReference type="PRINTS" id="PR00463">
    <property type="entry name" value="EP450I"/>
</dbReference>
<dbReference type="InterPro" id="IPR017853">
    <property type="entry name" value="GH"/>
</dbReference>
<keyword evidence="14 18" id="KW-0408">Iron</keyword>
<dbReference type="eggNOG" id="KOG0158">
    <property type="taxonomic scope" value="Eukaryota"/>
</dbReference>
<dbReference type="PANTHER" id="PTHR24305:SF237">
    <property type="entry name" value="CYTOCHROME P450 MONOOXYGENASE ATNE-RELATED"/>
    <property type="match status" value="1"/>
</dbReference>
<dbReference type="PROSITE" id="PS00086">
    <property type="entry name" value="CYTOCHROME_P450"/>
    <property type="match status" value="1"/>
</dbReference>
<dbReference type="InterPro" id="IPR002401">
    <property type="entry name" value="Cyt_P450_E_grp-I"/>
</dbReference>
<dbReference type="Gene3D" id="1.10.630.10">
    <property type="entry name" value="Cytochrome P450"/>
    <property type="match status" value="1"/>
</dbReference>
<comment type="similarity">
    <text evidence="5">Belongs to the cytochrome P450 family.</text>
</comment>
<name>K2RN50_MACPH</name>
<protein>
    <recommendedName>
        <fullName evidence="6">alpha-L-fucosidase</fullName>
        <ecNumber evidence="6">3.2.1.51</ecNumber>
    </recommendedName>
</protein>
<reference evidence="21 22" key="1">
    <citation type="journal article" date="2012" name="BMC Genomics">
        <title>Tools to kill: Genome of one of the most destructive plant pathogenic fungi Macrophomina phaseolina.</title>
        <authorList>
            <person name="Islam M.S."/>
            <person name="Haque M.S."/>
            <person name="Islam M.M."/>
            <person name="Emdad E.M."/>
            <person name="Halim A."/>
            <person name="Hossen Q.M.M."/>
            <person name="Hossain M.Z."/>
            <person name="Ahmed B."/>
            <person name="Rahim S."/>
            <person name="Rahman M.S."/>
            <person name="Alam M.M."/>
            <person name="Hou S."/>
            <person name="Wan X."/>
            <person name="Saito J.A."/>
            <person name="Alam M."/>
        </authorList>
    </citation>
    <scope>NUCLEOTIDE SEQUENCE [LARGE SCALE GENOMIC DNA]</scope>
    <source>
        <strain evidence="21 22">MS6</strain>
    </source>
</reference>
<evidence type="ECO:0000256" key="12">
    <source>
        <dbReference type="ARBA" id="ARBA00022989"/>
    </source>
</evidence>
<keyword evidence="13" id="KW-0560">Oxidoreductase</keyword>
<evidence type="ECO:0000256" key="4">
    <source>
        <dbReference type="ARBA" id="ARBA00007951"/>
    </source>
</evidence>
<evidence type="ECO:0000256" key="2">
    <source>
        <dbReference type="ARBA" id="ARBA00004370"/>
    </source>
</evidence>
<dbReference type="GO" id="GO:0005975">
    <property type="term" value="P:carbohydrate metabolic process"/>
    <property type="evidence" value="ECO:0007669"/>
    <property type="project" value="InterPro"/>
</dbReference>
<dbReference type="InterPro" id="IPR036396">
    <property type="entry name" value="Cyt_P450_sf"/>
</dbReference>
<proteinExistence type="inferred from homology"/>
<comment type="caution">
    <text evidence="21">The sequence shown here is derived from an EMBL/GenBank/DDBJ whole genome shotgun (WGS) entry which is preliminary data.</text>
</comment>
<keyword evidence="16" id="KW-0472">Membrane</keyword>
<evidence type="ECO:0000259" key="20">
    <source>
        <dbReference type="PROSITE" id="PS50022"/>
    </source>
</evidence>
<dbReference type="Gene3D" id="3.20.20.80">
    <property type="entry name" value="Glycosidases"/>
    <property type="match status" value="1"/>
</dbReference>
<dbReference type="PROSITE" id="PS50022">
    <property type="entry name" value="FA58C_3"/>
    <property type="match status" value="1"/>
</dbReference>
<evidence type="ECO:0000256" key="15">
    <source>
        <dbReference type="ARBA" id="ARBA00023033"/>
    </source>
</evidence>
<dbReference type="GO" id="GO:0020037">
    <property type="term" value="F:heme binding"/>
    <property type="evidence" value="ECO:0007669"/>
    <property type="project" value="InterPro"/>
</dbReference>
<keyword evidence="11" id="KW-0378">Hydrolase</keyword>
<evidence type="ECO:0000256" key="13">
    <source>
        <dbReference type="ARBA" id="ARBA00023002"/>
    </source>
</evidence>
<dbReference type="Pfam" id="PF00067">
    <property type="entry name" value="p450"/>
    <property type="match status" value="1"/>
</dbReference>
<evidence type="ECO:0000256" key="17">
    <source>
        <dbReference type="ARBA" id="ARBA00023295"/>
    </source>
</evidence>
<dbReference type="SUPFAM" id="SSF51445">
    <property type="entry name" value="(Trans)glycosidases"/>
    <property type="match status" value="1"/>
</dbReference>
<evidence type="ECO:0000256" key="6">
    <source>
        <dbReference type="ARBA" id="ARBA00012662"/>
    </source>
</evidence>
<dbReference type="InParanoid" id="K2RN50"/>
<feature type="binding site" description="axial binding residue" evidence="18">
    <location>
        <position position="944"/>
    </location>
    <ligand>
        <name>heme</name>
        <dbReference type="ChEBI" id="CHEBI:30413"/>
    </ligand>
    <ligandPart>
        <name>Fe</name>
        <dbReference type="ChEBI" id="CHEBI:18248"/>
    </ligandPart>
</feature>
<dbReference type="SUPFAM" id="SSF48264">
    <property type="entry name" value="Cytochrome P450"/>
    <property type="match status" value="1"/>
</dbReference>
<dbReference type="InterPro" id="IPR008979">
    <property type="entry name" value="Galactose-bd-like_sf"/>
</dbReference>
<keyword evidence="15" id="KW-0503">Monooxygenase</keyword>
<dbReference type="Gene3D" id="2.60.120.260">
    <property type="entry name" value="Galactose-binding domain-like"/>
    <property type="match status" value="1"/>
</dbReference>
<dbReference type="eggNOG" id="KOG3340">
    <property type="taxonomic scope" value="Eukaryota"/>
</dbReference>
<dbReference type="GO" id="GO:0005506">
    <property type="term" value="F:iron ion binding"/>
    <property type="evidence" value="ECO:0007669"/>
    <property type="project" value="InterPro"/>
</dbReference>
<evidence type="ECO:0000256" key="19">
    <source>
        <dbReference type="SAM" id="SignalP"/>
    </source>
</evidence>
<keyword evidence="17" id="KW-0326">Glycosidase</keyword>
<feature type="domain" description="F5/8 type C" evidence="20">
    <location>
        <begin position="367"/>
        <end position="508"/>
    </location>
</feature>
<evidence type="ECO:0000313" key="22">
    <source>
        <dbReference type="Proteomes" id="UP000007129"/>
    </source>
</evidence>
<dbReference type="GO" id="GO:0016705">
    <property type="term" value="F:oxidoreductase activity, acting on paired donors, with incorporation or reduction of molecular oxygen"/>
    <property type="evidence" value="ECO:0007669"/>
    <property type="project" value="InterPro"/>
</dbReference>
<evidence type="ECO:0000256" key="14">
    <source>
        <dbReference type="ARBA" id="ARBA00023004"/>
    </source>
</evidence>
<evidence type="ECO:0000256" key="1">
    <source>
        <dbReference type="ARBA" id="ARBA00001971"/>
    </source>
</evidence>
<accession>K2RN50</accession>
<dbReference type="SUPFAM" id="SSF49785">
    <property type="entry name" value="Galactose-binding domain-like"/>
    <property type="match status" value="1"/>
</dbReference>
<dbReference type="PRINTS" id="PR00385">
    <property type="entry name" value="P450"/>
</dbReference>
<dbReference type="GO" id="GO:0004497">
    <property type="term" value="F:monooxygenase activity"/>
    <property type="evidence" value="ECO:0007669"/>
    <property type="project" value="UniProtKB-KW"/>
</dbReference>
<dbReference type="InterPro" id="IPR050121">
    <property type="entry name" value="Cytochrome_P450_monoxygenase"/>
</dbReference>
<dbReference type="CDD" id="cd11061">
    <property type="entry name" value="CYP67-like"/>
    <property type="match status" value="1"/>
</dbReference>
<feature type="signal peptide" evidence="19">
    <location>
        <begin position="1"/>
        <end position="22"/>
    </location>
</feature>
<dbReference type="AlphaFoldDB" id="K2RN50"/>
<evidence type="ECO:0000256" key="9">
    <source>
        <dbReference type="ARBA" id="ARBA00022723"/>
    </source>
</evidence>
<dbReference type="InterPro" id="IPR000933">
    <property type="entry name" value="Glyco_hydro_29"/>
</dbReference>
<dbReference type="Pfam" id="PF01120">
    <property type="entry name" value="Alpha_L_fucos"/>
    <property type="match status" value="1"/>
</dbReference>
<dbReference type="FunFam" id="1.10.630.10:FF:000063">
    <property type="entry name" value="Cytochrome P450 monooxygenase"/>
    <property type="match status" value="1"/>
</dbReference>
<feature type="chain" id="PRO_5003867708" description="alpha-L-fucosidase" evidence="19">
    <location>
        <begin position="23"/>
        <end position="1016"/>
    </location>
</feature>
<dbReference type="HOGENOM" id="CLU_296836_0_0_1"/>
<dbReference type="InterPro" id="IPR017972">
    <property type="entry name" value="Cyt_P450_CS"/>
</dbReference>
<dbReference type="InterPro" id="IPR000421">
    <property type="entry name" value="FA58C"/>
</dbReference>
<dbReference type="EMBL" id="AHHD01000467">
    <property type="protein sequence ID" value="EKG11614.1"/>
    <property type="molecule type" value="Genomic_DNA"/>
</dbReference>
<evidence type="ECO:0000256" key="8">
    <source>
        <dbReference type="ARBA" id="ARBA00022692"/>
    </source>
</evidence>
<dbReference type="PANTHER" id="PTHR24305">
    <property type="entry name" value="CYTOCHROME P450"/>
    <property type="match status" value="1"/>
</dbReference>
<evidence type="ECO:0000256" key="3">
    <source>
        <dbReference type="ARBA" id="ARBA00004685"/>
    </source>
</evidence>
<dbReference type="InterPro" id="IPR057739">
    <property type="entry name" value="Glyco_hydro_29_N"/>
</dbReference>
<evidence type="ECO:0000256" key="10">
    <source>
        <dbReference type="ARBA" id="ARBA00022729"/>
    </source>
</evidence>
<dbReference type="Pfam" id="PF00754">
    <property type="entry name" value="F5_F8_type_C"/>
    <property type="match status" value="1"/>
</dbReference>
<evidence type="ECO:0000313" key="21">
    <source>
        <dbReference type="EMBL" id="EKG11614.1"/>
    </source>
</evidence>
<keyword evidence="8" id="KW-0812">Transmembrane</keyword>
<keyword evidence="10 19" id="KW-0732">Signal</keyword>
<dbReference type="OrthoDB" id="6039950at2759"/>
<dbReference type="GO" id="GO:0004560">
    <property type="term" value="F:alpha-L-fucosidase activity"/>
    <property type="evidence" value="ECO:0007669"/>
    <property type="project" value="UniProtKB-EC"/>
</dbReference>
<evidence type="ECO:0000256" key="16">
    <source>
        <dbReference type="ARBA" id="ARBA00023136"/>
    </source>
</evidence>
<sequence>MTNRTSLLASALICLFAATTSAQAPPPPPPPPSAYLQTPSPRQLAWHDLSYYAFVHFGPNTFTNEEWGLSQSPPDVFAPAALDTDQWASTFASAGMAGMILTAKHHDGMTLWHTNTTTYQVANGAWARSRAARGLDADVVRLAAASARKYGIKFGVYLSPWDIHRDPAMPKPSLAGTVYDEPQTFGDASPGDYNELYAQQLTELVTMRTADGEQVELFEVWLDGASGSDTVQTFDWTRFREIIRADQPQAVMWGHQGVDARWVGNEDGVTVPTNWHTISRTQDDERYGESELQTGVRDGTHWTPAEADARIRDGWFYHADEQPKTADALMDMYLQSVGRSVSLLLDVPPDTTGRIVAEDADILLQFKAQRDTFLNRNVLTPGLAVNASSVRGGNSTLYGPANVLDGSSDTYWTMDDGETAGSLEIDLSGNYSVDAFITQEHIALGQRVGGYAIDVVVDGAFSTVVNGTSLGYKRIDRLSSPVQTSRIRLRITQANAVPLVNKFQVLGEPLTVLSIYRLTFHPLARYPGPFLAKITPWRDVYHAWLGDKHLDFYALHQRYGPIVRYGPNTLSLNDPAALKAIYAHRANTRKSDFYLSFPAAPGVFSTHTALDRAAHARKRRVMSHAFSDAALKGVEEYVLGHVRAYVARMAGGGGKREGGGWTEARDVSEWSSWLGFDVMGDLSFGKSFGMLEGDVPENREAAYLLTQAAKRHNITKTGPIPWLHQSGLDRILFRKINQDRDKYLAFSRKQVGQRTQSDVWKSDRKDFFYYLLNSKDPETGEGFGKAELWGESNTLIIAGSDTTSTTLTSTIFYLLHNASALARLTHEIRSAFPTAESIRSGPALNACTYLRACIDEAMRMSPPVGALLPRVVLSGGLDVLGHHIPEGVGVGSPIYALHHHPDYVPDAFSYRPERWIVDENEGGQDAVAKLHSVFNPFSIGPRGCIGKPMAYLELSLALARLVWAYDMRLAPGELGRIGEGRKGLGRGRERQDEFQLEDIFVSNKVGPMAEFRPRLE</sequence>
<organism evidence="21 22">
    <name type="scientific">Macrophomina phaseolina (strain MS6)</name>
    <name type="common">Charcoal rot fungus</name>
    <dbReference type="NCBI Taxonomy" id="1126212"/>
    <lineage>
        <taxon>Eukaryota</taxon>
        <taxon>Fungi</taxon>
        <taxon>Dikarya</taxon>
        <taxon>Ascomycota</taxon>
        <taxon>Pezizomycotina</taxon>
        <taxon>Dothideomycetes</taxon>
        <taxon>Dothideomycetes incertae sedis</taxon>
        <taxon>Botryosphaeriales</taxon>
        <taxon>Botryosphaeriaceae</taxon>
        <taxon>Macrophomina</taxon>
    </lineage>
</organism>
<evidence type="ECO:0000256" key="7">
    <source>
        <dbReference type="ARBA" id="ARBA00022617"/>
    </source>
</evidence>
<keyword evidence="12" id="KW-1133">Transmembrane helix</keyword>
<comment type="pathway">
    <text evidence="3">Mycotoxin biosynthesis.</text>
</comment>
<dbReference type="GO" id="GO:0016020">
    <property type="term" value="C:membrane"/>
    <property type="evidence" value="ECO:0007669"/>
    <property type="project" value="UniProtKB-SubCell"/>
</dbReference>
<keyword evidence="9 18" id="KW-0479">Metal-binding</keyword>
<comment type="cofactor">
    <cofactor evidence="1 18">
        <name>heme</name>
        <dbReference type="ChEBI" id="CHEBI:30413"/>
    </cofactor>
</comment>
<keyword evidence="7 18" id="KW-0349">Heme</keyword>
<gene>
    <name evidence="21" type="ORF">MPH_11107</name>
</gene>
<comment type="subcellular location">
    <subcellularLocation>
        <location evidence="2">Membrane</location>
    </subcellularLocation>
</comment>
<evidence type="ECO:0000256" key="11">
    <source>
        <dbReference type="ARBA" id="ARBA00022801"/>
    </source>
</evidence>
<dbReference type="InterPro" id="IPR001128">
    <property type="entry name" value="Cyt_P450"/>
</dbReference>
<dbReference type="SMART" id="SM00812">
    <property type="entry name" value="Alpha_L_fucos"/>
    <property type="match status" value="1"/>
</dbReference>